<keyword evidence="1" id="KW-0001">2Fe-2S</keyword>
<dbReference type="RefSeq" id="WP_371438021.1">
    <property type="nucleotide sequence ID" value="NZ_JBHSRS010000004.1"/>
</dbReference>
<dbReference type="Proteomes" id="UP001596270">
    <property type="component" value="Unassembled WGS sequence"/>
</dbReference>
<evidence type="ECO:0000259" key="5">
    <source>
        <dbReference type="PROSITE" id="PS51296"/>
    </source>
</evidence>
<evidence type="ECO:0000256" key="1">
    <source>
        <dbReference type="ARBA" id="ARBA00022714"/>
    </source>
</evidence>
<dbReference type="SUPFAM" id="SSF50022">
    <property type="entry name" value="ISP domain"/>
    <property type="match status" value="1"/>
</dbReference>
<gene>
    <name evidence="6" type="ORF">ACFQND_02245</name>
</gene>
<feature type="domain" description="Rieske" evidence="5">
    <location>
        <begin position="1"/>
        <end position="75"/>
    </location>
</feature>
<evidence type="ECO:0000256" key="3">
    <source>
        <dbReference type="ARBA" id="ARBA00023004"/>
    </source>
</evidence>
<reference evidence="7" key="1">
    <citation type="journal article" date="2019" name="Int. J. Syst. Evol. Microbiol.">
        <title>The Global Catalogue of Microorganisms (GCM) 10K type strain sequencing project: providing services to taxonomists for standard genome sequencing and annotation.</title>
        <authorList>
            <consortium name="The Broad Institute Genomics Platform"/>
            <consortium name="The Broad Institute Genome Sequencing Center for Infectious Disease"/>
            <person name="Wu L."/>
            <person name="Ma J."/>
        </authorList>
    </citation>
    <scope>NUCLEOTIDE SEQUENCE [LARGE SCALE GENOMIC DNA]</scope>
    <source>
        <strain evidence="7">CCUG 39402</strain>
    </source>
</reference>
<name>A0ABW1TR15_9BURK</name>
<dbReference type="InterPro" id="IPR017941">
    <property type="entry name" value="Rieske_2Fe-2S"/>
</dbReference>
<keyword evidence="4" id="KW-0411">Iron-sulfur</keyword>
<organism evidence="6 7">
    <name type="scientific">Polaromonas aquatica</name>
    <dbReference type="NCBI Taxonomy" id="332657"/>
    <lineage>
        <taxon>Bacteria</taxon>
        <taxon>Pseudomonadati</taxon>
        <taxon>Pseudomonadota</taxon>
        <taxon>Betaproteobacteria</taxon>
        <taxon>Burkholderiales</taxon>
        <taxon>Comamonadaceae</taxon>
        <taxon>Polaromonas</taxon>
    </lineage>
</organism>
<evidence type="ECO:0000256" key="2">
    <source>
        <dbReference type="ARBA" id="ARBA00022723"/>
    </source>
</evidence>
<evidence type="ECO:0000256" key="4">
    <source>
        <dbReference type="ARBA" id="ARBA00023014"/>
    </source>
</evidence>
<sequence>MRRPADRPGCAYRDACPHESYPLSKHGERQDFVLVCNKHLWEFDAASGEHISRLQRPECNLKRYPTREVNGMIEVDISAVPAA</sequence>
<evidence type="ECO:0000313" key="6">
    <source>
        <dbReference type="EMBL" id="MFC6280051.1"/>
    </source>
</evidence>
<dbReference type="Pfam" id="PF00355">
    <property type="entry name" value="Rieske"/>
    <property type="match status" value="1"/>
</dbReference>
<dbReference type="InterPro" id="IPR036922">
    <property type="entry name" value="Rieske_2Fe-2S_sf"/>
</dbReference>
<keyword evidence="2" id="KW-0479">Metal-binding</keyword>
<dbReference type="Gene3D" id="2.102.10.10">
    <property type="entry name" value="Rieske [2Fe-2S] iron-sulphur domain"/>
    <property type="match status" value="1"/>
</dbReference>
<dbReference type="PROSITE" id="PS51296">
    <property type="entry name" value="RIESKE"/>
    <property type="match status" value="1"/>
</dbReference>
<protein>
    <submittedName>
        <fullName evidence="6">Rieske 2Fe-2S domain-containing protein</fullName>
    </submittedName>
</protein>
<keyword evidence="7" id="KW-1185">Reference proteome</keyword>
<dbReference type="EMBL" id="JBHSRS010000004">
    <property type="protein sequence ID" value="MFC6280051.1"/>
    <property type="molecule type" value="Genomic_DNA"/>
</dbReference>
<accession>A0ABW1TR15</accession>
<proteinExistence type="predicted"/>
<evidence type="ECO:0000313" key="7">
    <source>
        <dbReference type="Proteomes" id="UP001596270"/>
    </source>
</evidence>
<comment type="caution">
    <text evidence="6">The sequence shown here is derived from an EMBL/GenBank/DDBJ whole genome shotgun (WGS) entry which is preliminary data.</text>
</comment>
<keyword evidence="3" id="KW-0408">Iron</keyword>